<sequence>MLKEDTKELSYFEAGNRGVEMLTDEQGNVRATYGYSPYGEDDKDMFTGVDKIDATKPDQDMYNPFRYEGKRWDPNTKSYDLSRGVFGLKKFSNFFRIIM</sequence>
<reference evidence="1 2" key="1">
    <citation type="submission" date="2019-03" db="EMBL/GenBank/DDBJ databases">
        <title>Genomic Encyclopedia of Type Strains, Phase IV (KMG-IV): sequencing the most valuable type-strain genomes for metagenomic binning, comparative biology and taxonomic classification.</title>
        <authorList>
            <person name="Goeker M."/>
        </authorList>
    </citation>
    <scope>NUCLEOTIDE SEQUENCE [LARGE SCALE GENOMIC DNA]</scope>
    <source>
        <strain evidence="1 2">DSM 46831</strain>
    </source>
</reference>
<evidence type="ECO:0000313" key="1">
    <source>
        <dbReference type="EMBL" id="TCP69406.1"/>
    </source>
</evidence>
<protein>
    <recommendedName>
        <fullName evidence="3">RHS repeat-associated protein</fullName>
    </recommendedName>
</protein>
<evidence type="ECO:0008006" key="3">
    <source>
        <dbReference type="Google" id="ProtNLM"/>
    </source>
</evidence>
<gene>
    <name evidence="1" type="ORF">EDD57_10965</name>
</gene>
<name>A0A4R2RXX0_9BACL</name>
<dbReference type="Proteomes" id="UP000294746">
    <property type="component" value="Unassembled WGS sequence"/>
</dbReference>
<comment type="caution">
    <text evidence="1">The sequence shown here is derived from an EMBL/GenBank/DDBJ whole genome shotgun (WGS) entry which is preliminary data.</text>
</comment>
<accession>A0A4R2RXX0</accession>
<organism evidence="1 2">
    <name type="scientific">Baia soyae</name>
    <dbReference type="NCBI Taxonomy" id="1544746"/>
    <lineage>
        <taxon>Bacteria</taxon>
        <taxon>Bacillati</taxon>
        <taxon>Bacillota</taxon>
        <taxon>Bacilli</taxon>
        <taxon>Bacillales</taxon>
        <taxon>Thermoactinomycetaceae</taxon>
        <taxon>Baia</taxon>
    </lineage>
</organism>
<dbReference type="AlphaFoldDB" id="A0A4R2RXX0"/>
<keyword evidence="2" id="KW-1185">Reference proteome</keyword>
<dbReference type="EMBL" id="SLXV01000009">
    <property type="protein sequence ID" value="TCP69406.1"/>
    <property type="molecule type" value="Genomic_DNA"/>
</dbReference>
<evidence type="ECO:0000313" key="2">
    <source>
        <dbReference type="Proteomes" id="UP000294746"/>
    </source>
</evidence>
<proteinExistence type="predicted"/>
<dbReference type="Gene3D" id="2.180.10.10">
    <property type="entry name" value="RHS repeat-associated core"/>
    <property type="match status" value="1"/>
</dbReference>